<keyword evidence="6" id="KW-0560">Oxidoreductase</keyword>
<reference evidence="4" key="1">
    <citation type="submission" date="2022-10" db="EMBL/GenBank/DDBJ databases">
        <authorList>
            <person name="Chen Y."/>
            <person name="Dougan E. K."/>
            <person name="Chan C."/>
            <person name="Rhodes N."/>
            <person name="Thang M."/>
        </authorList>
    </citation>
    <scope>NUCLEOTIDE SEQUENCE</scope>
</reference>
<feature type="transmembrane region" description="Helical" evidence="2">
    <location>
        <begin position="572"/>
        <end position="592"/>
    </location>
</feature>
<dbReference type="EMBL" id="CAMXCT020001224">
    <property type="protein sequence ID" value="CAL1141368.1"/>
    <property type="molecule type" value="Genomic_DNA"/>
</dbReference>
<dbReference type="OrthoDB" id="416580at2759"/>
<comment type="caution">
    <text evidence="4">The sequence shown here is derived from an EMBL/GenBank/DDBJ whole genome shotgun (WGS) entry which is preliminary data.</text>
</comment>
<gene>
    <name evidence="4" type="ORF">C1SCF055_LOCUS15227</name>
</gene>
<dbReference type="EMBL" id="CAMXCT010001224">
    <property type="protein sequence ID" value="CAI3987993.1"/>
    <property type="molecule type" value="Genomic_DNA"/>
</dbReference>
<dbReference type="InterPro" id="IPR032857">
    <property type="entry name" value="ALKBH4"/>
</dbReference>
<name>A0A9P1FTP2_9DINO</name>
<keyword evidence="6" id="KW-0223">Dioxygenase</keyword>
<proteinExistence type="predicted"/>
<dbReference type="PANTHER" id="PTHR12463">
    <property type="entry name" value="OXYGENASE-RELATED"/>
    <property type="match status" value="1"/>
</dbReference>
<feature type="domain" description="Alpha-ketoglutarate-dependent dioxygenase AlkB-like" evidence="3">
    <location>
        <begin position="84"/>
        <end position="221"/>
    </location>
</feature>
<keyword evidence="1" id="KW-0175">Coiled coil</keyword>
<dbReference type="Proteomes" id="UP001152797">
    <property type="component" value="Unassembled WGS sequence"/>
</dbReference>
<dbReference type="GO" id="GO:0070988">
    <property type="term" value="P:demethylation"/>
    <property type="evidence" value="ECO:0007669"/>
    <property type="project" value="InterPro"/>
</dbReference>
<dbReference type="InterPro" id="IPR037151">
    <property type="entry name" value="AlkB-like_sf"/>
</dbReference>
<keyword evidence="2" id="KW-0812">Transmembrane</keyword>
<dbReference type="PANTHER" id="PTHR12463:SF1">
    <property type="entry name" value="2-OXOGLUTARATE AND FE-DEPENDENT OXYGENASE FAMILY PROTEIN"/>
    <property type="match status" value="1"/>
</dbReference>
<organism evidence="4">
    <name type="scientific">Cladocopium goreaui</name>
    <dbReference type="NCBI Taxonomy" id="2562237"/>
    <lineage>
        <taxon>Eukaryota</taxon>
        <taxon>Sar</taxon>
        <taxon>Alveolata</taxon>
        <taxon>Dinophyceae</taxon>
        <taxon>Suessiales</taxon>
        <taxon>Symbiodiniaceae</taxon>
        <taxon>Cladocopium</taxon>
    </lineage>
</organism>
<evidence type="ECO:0000259" key="3">
    <source>
        <dbReference type="Pfam" id="PF13532"/>
    </source>
</evidence>
<dbReference type="AlphaFoldDB" id="A0A9P1FTP2"/>
<sequence length="711" mass="78610">MKSCADISAWCLPCHLFWSSKSKFHGARVAKADTLEAAAASNVIPFGITQAQALKMDASLTATSFGYVTAKYTLSAEQTELIPGLTYLKDFLTVDEEQALLAEVDNKPWDGENKSRRTQQFGYGFHWRNRHSKALLRLPSPRDRMPQAALTPLTRLEKQGHMPAMEFQQCIVNDYVGGQGIKPHRDREFFGELVLGISLLEPVVMDFKCIRTHEVRALLLEPRRYESEKVKAKAIQELGQLQQQLQEAQGKLSPLKNVRQEFVQRTAAQKMMQEVLEKLSPAEVDVDRAEEATQMLTSEEGASKELMVQAQQAVAKAGEHVHSVLRFIEAKKKSAVGLAKEELAKMEERARQSVQRLANLKNSQKEATEKVGLEVLVKEAAEKLQTVQDTVAKAADAEGPFLMGVEELPLDETLAAVKASASTALKLGSLIANGSIAGVAFQSHAGMVSVRYALPTVPFLLLLAVEKGQGMVPLWSLSHSAHLSTPGLEQTPEARSFRRACGSLAFLVAYYFWTVRHYEALKEAPHASHRSVEILEDSPMCICKHVSLPNCMLSFYCEHARHAQTLEKTGMLAYWQGAIASICCLPCTLLYFHNSIRKAMGAGRIDPLANCIYALCCPWCVLAQHSEALDAATNQHLKAFLIVGRSHPSGSEEEKEELLRQPGSQKMMYGNESAIDVWDGSLHGRPSCQSSGFFDRVVGTLCLTGRRSSQM</sequence>
<evidence type="ECO:0000256" key="2">
    <source>
        <dbReference type="SAM" id="Phobius"/>
    </source>
</evidence>
<evidence type="ECO:0000256" key="1">
    <source>
        <dbReference type="SAM" id="Coils"/>
    </source>
</evidence>
<feature type="coiled-coil region" evidence="1">
    <location>
        <begin position="336"/>
        <end position="397"/>
    </location>
</feature>
<evidence type="ECO:0000313" key="6">
    <source>
        <dbReference type="EMBL" id="CAL4775305.1"/>
    </source>
</evidence>
<protein>
    <submittedName>
        <fullName evidence="6">Alkylated DNA repair protein ALKBH8 homolog (Alpha-ketoglutarate-dependent dioxygenase ALKBH8 homolog) (AtALKBH8)</fullName>
    </submittedName>
</protein>
<dbReference type="EMBL" id="CAMXCT030001224">
    <property type="protein sequence ID" value="CAL4775305.1"/>
    <property type="molecule type" value="Genomic_DNA"/>
</dbReference>
<dbReference type="GO" id="GO:0032451">
    <property type="term" value="F:demethylase activity"/>
    <property type="evidence" value="ECO:0007669"/>
    <property type="project" value="TreeGrafter"/>
</dbReference>
<evidence type="ECO:0000313" key="7">
    <source>
        <dbReference type="Proteomes" id="UP001152797"/>
    </source>
</evidence>
<keyword evidence="2" id="KW-0472">Membrane</keyword>
<evidence type="ECO:0000313" key="4">
    <source>
        <dbReference type="EMBL" id="CAI3987993.1"/>
    </source>
</evidence>
<dbReference type="Gene3D" id="2.60.120.590">
    <property type="entry name" value="Alpha-ketoglutarate-dependent dioxygenase AlkB-like"/>
    <property type="match status" value="1"/>
</dbReference>
<dbReference type="Pfam" id="PF13532">
    <property type="entry name" value="2OG-FeII_Oxy_2"/>
    <property type="match status" value="1"/>
</dbReference>
<keyword evidence="2" id="KW-1133">Transmembrane helix</keyword>
<keyword evidence="7" id="KW-1185">Reference proteome</keyword>
<evidence type="ECO:0000313" key="5">
    <source>
        <dbReference type="EMBL" id="CAL1141368.1"/>
    </source>
</evidence>
<dbReference type="SUPFAM" id="SSF51197">
    <property type="entry name" value="Clavaminate synthase-like"/>
    <property type="match status" value="1"/>
</dbReference>
<dbReference type="GO" id="GO:0051213">
    <property type="term" value="F:dioxygenase activity"/>
    <property type="evidence" value="ECO:0007669"/>
    <property type="project" value="UniProtKB-KW"/>
</dbReference>
<accession>A0A9P1FTP2</accession>
<reference evidence="5" key="2">
    <citation type="submission" date="2024-04" db="EMBL/GenBank/DDBJ databases">
        <authorList>
            <person name="Chen Y."/>
            <person name="Shah S."/>
            <person name="Dougan E. K."/>
            <person name="Thang M."/>
            <person name="Chan C."/>
        </authorList>
    </citation>
    <scope>NUCLEOTIDE SEQUENCE [LARGE SCALE GENOMIC DNA]</scope>
</reference>
<dbReference type="InterPro" id="IPR027450">
    <property type="entry name" value="AlkB-like"/>
</dbReference>